<organism evidence="2 3">
    <name type="scientific">Coccomyxa subellipsoidea (strain C-169)</name>
    <name type="common">Green microalga</name>
    <dbReference type="NCBI Taxonomy" id="574566"/>
    <lineage>
        <taxon>Eukaryota</taxon>
        <taxon>Viridiplantae</taxon>
        <taxon>Chlorophyta</taxon>
        <taxon>core chlorophytes</taxon>
        <taxon>Trebouxiophyceae</taxon>
        <taxon>Trebouxiophyceae incertae sedis</taxon>
        <taxon>Coccomyxaceae</taxon>
        <taxon>Coccomyxa</taxon>
        <taxon>Coccomyxa subellipsoidea</taxon>
    </lineage>
</organism>
<feature type="compositionally biased region" description="Low complexity" evidence="1">
    <location>
        <begin position="24"/>
        <end position="50"/>
    </location>
</feature>
<dbReference type="Proteomes" id="UP000007264">
    <property type="component" value="Unassembled WGS sequence"/>
</dbReference>
<keyword evidence="3" id="KW-1185">Reference proteome</keyword>
<dbReference type="RefSeq" id="XP_005643253.1">
    <property type="nucleotide sequence ID" value="XM_005643196.1"/>
</dbReference>
<dbReference type="eggNOG" id="ENOG502SAUE">
    <property type="taxonomic scope" value="Eukaryota"/>
</dbReference>
<gene>
    <name evidence="2" type="ORF">COCSUDRAFT_45184</name>
</gene>
<name>I0YJZ0_COCSC</name>
<reference evidence="2 3" key="1">
    <citation type="journal article" date="2012" name="Genome Biol.">
        <title>The genome of the polar eukaryotic microalga coccomyxa subellipsoidea reveals traits of cold adaptation.</title>
        <authorList>
            <person name="Blanc G."/>
            <person name="Agarkova I."/>
            <person name="Grimwood J."/>
            <person name="Kuo A."/>
            <person name="Brueggeman A."/>
            <person name="Dunigan D."/>
            <person name="Gurnon J."/>
            <person name="Ladunga I."/>
            <person name="Lindquist E."/>
            <person name="Lucas S."/>
            <person name="Pangilinan J."/>
            <person name="Proschold T."/>
            <person name="Salamov A."/>
            <person name="Schmutz J."/>
            <person name="Weeks D."/>
            <person name="Yamada T."/>
            <person name="Claverie J.M."/>
            <person name="Grigoriev I."/>
            <person name="Van Etten J."/>
            <person name="Lomsadze A."/>
            <person name="Borodovsky M."/>
        </authorList>
    </citation>
    <scope>NUCLEOTIDE SEQUENCE [LARGE SCALE GENOMIC DNA]</scope>
    <source>
        <strain evidence="2 3">C-169</strain>
    </source>
</reference>
<evidence type="ECO:0000313" key="3">
    <source>
        <dbReference type="Proteomes" id="UP000007264"/>
    </source>
</evidence>
<dbReference type="OrthoDB" id="513632at2759"/>
<accession>I0YJZ0</accession>
<evidence type="ECO:0000313" key="2">
    <source>
        <dbReference type="EMBL" id="EIE18709.1"/>
    </source>
</evidence>
<evidence type="ECO:0000256" key="1">
    <source>
        <dbReference type="SAM" id="MobiDB-lite"/>
    </source>
</evidence>
<dbReference type="AlphaFoldDB" id="I0YJZ0"/>
<proteinExistence type="predicted"/>
<sequence length="189" mass="20228">MASIGEKIKEKLHLGHDSGYGDPSTAAHETAKTTTSTETSTMTGTATQTSYEGTAGQAYPRTPTTSPKGGTMSGPATTYPVGPGTDQTSPKTGSQERGTGMHAEGERRGVVCGTKFYTTVEDRPVEKEIIERVIEHHPVEKKFVVETRPAGEHELADQRREESIGVREEIKSAAKTSPCEGAPELVLQK</sequence>
<comment type="caution">
    <text evidence="2">The sequence shown here is derived from an EMBL/GenBank/DDBJ whole genome shotgun (WGS) entry which is preliminary data.</text>
</comment>
<protein>
    <submittedName>
        <fullName evidence="2">Uncharacterized protein</fullName>
    </submittedName>
</protein>
<feature type="compositionally biased region" description="Polar residues" evidence="1">
    <location>
        <begin position="85"/>
        <end position="97"/>
    </location>
</feature>
<feature type="compositionally biased region" description="Basic and acidic residues" evidence="1">
    <location>
        <begin position="1"/>
        <end position="16"/>
    </location>
</feature>
<dbReference type="GeneID" id="17036638"/>
<dbReference type="EMBL" id="AGSI01000022">
    <property type="protein sequence ID" value="EIE18709.1"/>
    <property type="molecule type" value="Genomic_DNA"/>
</dbReference>
<dbReference type="KEGG" id="csl:COCSUDRAFT_45184"/>
<feature type="region of interest" description="Disordered" evidence="1">
    <location>
        <begin position="1"/>
        <end position="107"/>
    </location>
</feature>